<organism evidence="3 4">
    <name type="scientific">Viridothelium virens</name>
    <name type="common">Speckled blister lichen</name>
    <name type="synonym">Trypethelium virens</name>
    <dbReference type="NCBI Taxonomy" id="1048519"/>
    <lineage>
        <taxon>Eukaryota</taxon>
        <taxon>Fungi</taxon>
        <taxon>Dikarya</taxon>
        <taxon>Ascomycota</taxon>
        <taxon>Pezizomycotina</taxon>
        <taxon>Dothideomycetes</taxon>
        <taxon>Dothideomycetes incertae sedis</taxon>
        <taxon>Trypetheliales</taxon>
        <taxon>Trypetheliaceae</taxon>
        <taxon>Viridothelium</taxon>
    </lineage>
</organism>
<dbReference type="PANTHER" id="PTHR10963">
    <property type="entry name" value="GLYCOSYL HYDROLASE-RELATED"/>
    <property type="match status" value="1"/>
</dbReference>
<dbReference type="OrthoDB" id="192832at2759"/>
<dbReference type="GO" id="GO:0009251">
    <property type="term" value="P:glucan catabolic process"/>
    <property type="evidence" value="ECO:0007669"/>
    <property type="project" value="TreeGrafter"/>
</dbReference>
<dbReference type="PROSITE" id="PS51762">
    <property type="entry name" value="GH16_2"/>
    <property type="match status" value="1"/>
</dbReference>
<dbReference type="CDD" id="cd02181">
    <property type="entry name" value="GH16_fungal_Lam16A_glucanase"/>
    <property type="match status" value="1"/>
</dbReference>
<feature type="domain" description="GH16" evidence="2">
    <location>
        <begin position="26"/>
        <end position="302"/>
    </location>
</feature>
<dbReference type="Pfam" id="PF26113">
    <property type="entry name" value="GH16_XgeA"/>
    <property type="match status" value="1"/>
</dbReference>
<sequence>MSSSSLFLRGCLLFICSAQLVSGQTTYNGGNSGPYYLIDSYTPNNFFSKFTFYTAGPDWHRGWKYVNQAIAQNNGYISTNASSIYMGVDTLHTYPTNGAGRPSVRISSNNNYTHGLFILDLNHMPYGCGTWPAFWTVGPDWPSHGEIGMLNIIEGVNVNNANLMSLHTSDNCTISGLNETGSIQTNNCYIYSGSNSGCGSYANNNATPNNYGTGFNANQGGVYAMEWTSSAIKTWFFARRSIPSSITAGYPDVSQFGLPMAAFAGSCPNSYCAIDDHFGSHSITFDNTFCGDYAGNAYGSTSCPQTANQGSMGSCINWVANNPTNFTEAYWLINSLNVYQMQSG</sequence>
<dbReference type="InterPro" id="IPR013320">
    <property type="entry name" value="ConA-like_dom_sf"/>
</dbReference>
<dbReference type="GO" id="GO:0004553">
    <property type="term" value="F:hydrolase activity, hydrolyzing O-glycosyl compounds"/>
    <property type="evidence" value="ECO:0007669"/>
    <property type="project" value="InterPro"/>
</dbReference>
<reference evidence="3" key="1">
    <citation type="journal article" date="2020" name="Stud. Mycol.">
        <title>101 Dothideomycetes genomes: a test case for predicting lifestyles and emergence of pathogens.</title>
        <authorList>
            <person name="Haridas S."/>
            <person name="Albert R."/>
            <person name="Binder M."/>
            <person name="Bloem J."/>
            <person name="Labutti K."/>
            <person name="Salamov A."/>
            <person name="Andreopoulos B."/>
            <person name="Baker S."/>
            <person name="Barry K."/>
            <person name="Bills G."/>
            <person name="Bluhm B."/>
            <person name="Cannon C."/>
            <person name="Castanera R."/>
            <person name="Culley D."/>
            <person name="Daum C."/>
            <person name="Ezra D."/>
            <person name="Gonzalez J."/>
            <person name="Henrissat B."/>
            <person name="Kuo A."/>
            <person name="Liang C."/>
            <person name="Lipzen A."/>
            <person name="Lutzoni F."/>
            <person name="Magnuson J."/>
            <person name="Mondo S."/>
            <person name="Nolan M."/>
            <person name="Ohm R."/>
            <person name="Pangilinan J."/>
            <person name="Park H.-J."/>
            <person name="Ramirez L."/>
            <person name="Alfaro M."/>
            <person name="Sun H."/>
            <person name="Tritt A."/>
            <person name="Yoshinaga Y."/>
            <person name="Zwiers L.-H."/>
            <person name="Turgeon B."/>
            <person name="Goodwin S."/>
            <person name="Spatafora J."/>
            <person name="Crous P."/>
            <person name="Grigoriev I."/>
        </authorList>
    </citation>
    <scope>NUCLEOTIDE SEQUENCE</scope>
    <source>
        <strain evidence="3">Tuck. ex Michener</strain>
    </source>
</reference>
<feature type="signal peptide" evidence="1">
    <location>
        <begin position="1"/>
        <end position="23"/>
    </location>
</feature>
<dbReference type="PANTHER" id="PTHR10963:SF24">
    <property type="entry name" value="GLYCOSIDASE C21B10.07-RELATED"/>
    <property type="match status" value="1"/>
</dbReference>
<dbReference type="AlphaFoldDB" id="A0A6A6GSC4"/>
<feature type="chain" id="PRO_5025549095" evidence="1">
    <location>
        <begin position="24"/>
        <end position="344"/>
    </location>
</feature>
<evidence type="ECO:0000256" key="1">
    <source>
        <dbReference type="SAM" id="SignalP"/>
    </source>
</evidence>
<proteinExistence type="predicted"/>
<gene>
    <name evidence="3" type="ORF">EV356DRAFT_457332</name>
</gene>
<keyword evidence="4" id="KW-1185">Reference proteome</keyword>
<dbReference type="Proteomes" id="UP000800092">
    <property type="component" value="Unassembled WGS sequence"/>
</dbReference>
<dbReference type="Gene3D" id="2.60.120.200">
    <property type="match status" value="1"/>
</dbReference>
<feature type="non-terminal residue" evidence="3">
    <location>
        <position position="344"/>
    </location>
</feature>
<name>A0A6A6GSC4_VIRVR</name>
<keyword evidence="1" id="KW-0732">Signal</keyword>
<keyword evidence="3" id="KW-0378">Hydrolase</keyword>
<dbReference type="InterPro" id="IPR050546">
    <property type="entry name" value="Glycosyl_Hydrlase_16"/>
</dbReference>
<evidence type="ECO:0000313" key="4">
    <source>
        <dbReference type="Proteomes" id="UP000800092"/>
    </source>
</evidence>
<dbReference type="SUPFAM" id="SSF49899">
    <property type="entry name" value="Concanavalin A-like lectins/glucanases"/>
    <property type="match status" value="1"/>
</dbReference>
<protein>
    <submittedName>
        <fullName evidence="3">Glycoside hydrolase family 16 protein</fullName>
    </submittedName>
</protein>
<accession>A0A6A6GSC4</accession>
<evidence type="ECO:0000313" key="3">
    <source>
        <dbReference type="EMBL" id="KAF2228645.1"/>
    </source>
</evidence>
<evidence type="ECO:0000259" key="2">
    <source>
        <dbReference type="PROSITE" id="PS51762"/>
    </source>
</evidence>
<dbReference type="InterPro" id="IPR000757">
    <property type="entry name" value="Beta-glucanase-like"/>
</dbReference>
<dbReference type="EMBL" id="ML991903">
    <property type="protein sequence ID" value="KAF2228645.1"/>
    <property type="molecule type" value="Genomic_DNA"/>
</dbReference>